<dbReference type="InterPro" id="IPR011108">
    <property type="entry name" value="RMMBL"/>
</dbReference>
<feature type="domain" description="Metallo-beta-lactamase" evidence="4">
    <location>
        <begin position="280"/>
        <end position="497"/>
    </location>
</feature>
<feature type="domain" description="Beta-Casp" evidence="5">
    <location>
        <begin position="510"/>
        <end position="616"/>
    </location>
</feature>
<comment type="caution">
    <text evidence="6">The sequence shown here is derived from an EMBL/GenBank/DDBJ whole genome shotgun (WGS) entry which is preliminary data.</text>
</comment>
<evidence type="ECO:0000259" key="5">
    <source>
        <dbReference type="SMART" id="SM01027"/>
    </source>
</evidence>
<keyword evidence="7" id="KW-1185">Reference proteome</keyword>
<evidence type="ECO:0000256" key="2">
    <source>
        <dbReference type="SAM" id="Coils"/>
    </source>
</evidence>
<dbReference type="Pfam" id="PF00753">
    <property type="entry name" value="Lactamase_B"/>
    <property type="match status" value="1"/>
</dbReference>
<evidence type="ECO:0000259" key="4">
    <source>
        <dbReference type="SMART" id="SM00849"/>
    </source>
</evidence>
<dbReference type="Gene3D" id="3.60.15.10">
    <property type="entry name" value="Ribonuclease Z/Hydroxyacylglutathione hydrolase-like"/>
    <property type="match status" value="1"/>
</dbReference>
<dbReference type="InterPro" id="IPR036866">
    <property type="entry name" value="RibonucZ/Hydroxyglut_hydro"/>
</dbReference>
<dbReference type="PANTHER" id="PTHR11203:SF37">
    <property type="entry name" value="INTEGRATOR COMPLEX SUBUNIT 11"/>
    <property type="match status" value="1"/>
</dbReference>
<dbReference type="RefSeq" id="WP_378257792.1">
    <property type="nucleotide sequence ID" value="NZ_JBHSIT010000006.1"/>
</dbReference>
<dbReference type="Pfam" id="PF10996">
    <property type="entry name" value="Beta-Casp"/>
    <property type="match status" value="1"/>
</dbReference>
<reference evidence="7" key="1">
    <citation type="journal article" date="2019" name="Int. J. Syst. Evol. Microbiol.">
        <title>The Global Catalogue of Microorganisms (GCM) 10K type strain sequencing project: providing services to taxonomists for standard genome sequencing and annotation.</title>
        <authorList>
            <consortium name="The Broad Institute Genomics Platform"/>
            <consortium name="The Broad Institute Genome Sequencing Center for Infectious Disease"/>
            <person name="Wu L."/>
            <person name="Ma J."/>
        </authorList>
    </citation>
    <scope>NUCLEOTIDE SEQUENCE [LARGE SCALE GENOMIC DNA]</scope>
    <source>
        <strain evidence="7">KLKA75</strain>
    </source>
</reference>
<evidence type="ECO:0000313" key="7">
    <source>
        <dbReference type="Proteomes" id="UP001595872"/>
    </source>
</evidence>
<dbReference type="SMART" id="SM01027">
    <property type="entry name" value="Beta-Casp"/>
    <property type="match status" value="1"/>
</dbReference>
<evidence type="ECO:0000313" key="6">
    <source>
        <dbReference type="EMBL" id="MFC4909897.1"/>
    </source>
</evidence>
<proteinExistence type="predicted"/>
<dbReference type="InterPro" id="IPR022712">
    <property type="entry name" value="Beta_Casp"/>
</dbReference>
<feature type="region of interest" description="Disordered" evidence="3">
    <location>
        <begin position="188"/>
        <end position="217"/>
    </location>
</feature>
<keyword evidence="2" id="KW-0175">Coiled coil</keyword>
<dbReference type="CDD" id="cd16295">
    <property type="entry name" value="TTHA0252-CPSF-like_MBL-fold"/>
    <property type="match status" value="1"/>
</dbReference>
<dbReference type="SMART" id="SM00849">
    <property type="entry name" value="Lactamase_B"/>
    <property type="match status" value="1"/>
</dbReference>
<organism evidence="6 7">
    <name type="scientific">Actinomadura gamaensis</name>
    <dbReference type="NCBI Taxonomy" id="1763541"/>
    <lineage>
        <taxon>Bacteria</taxon>
        <taxon>Bacillati</taxon>
        <taxon>Actinomycetota</taxon>
        <taxon>Actinomycetes</taxon>
        <taxon>Streptosporangiales</taxon>
        <taxon>Thermomonosporaceae</taxon>
        <taxon>Actinomadura</taxon>
    </lineage>
</organism>
<sequence length="703" mass="75858">MSGDADAALSAVLHAVAEVVLTRPHQAGLARDPERMVTEQAKILRRALERVPGVRARVAELLAERSLPDRAEPYVTLLVHPDAEVVRAGLALCDAAGNHQRDRAAARTAERLERKVADLRSRLERAEGRLDHAQRETAEKDRRLAEVGEALAEYEERLADLEDRQGIERLRWKDPHALAAALLGILEPLPPKPRDDAASRDPRPHRTGVTAASAKTTEHIAASRDRYLEDVARTVKLDRNRLLEVLRAMVDPTPPREPAPATARELDLRITPLGGGTEIGGSCLLVEAGDSRLLVDAGLVPRDGAPPSGIDRALAGPLHGVVVTHAHNDHCGYVPALVARRPDLRVLATPETVQLMPVMWADTVKVTRGRDRLWSEWGATSAAHFGYAEVRAAVGRCEEVPFGARRRIGDLTIELFPAGHILGAAGVVIRAGDRRAVVTGDISGFVQESVDGYRLPESATGADLLVMESTCCGENHGDRTGRVHELIRSVAEICEGGGRVLIPAFALGRAQEVALVLRRHLPDVPVRIDGMATDLAHLFESATAGSDRPLEIFGGAVAVADRPRELETFRTGVIVSTSGMLNGGPAVQWARHILPEPGSALFVSGYQDEESPGAELLRLAGQGGGEFALMDRDEKISLRVLAKVATMRLSAHADRGGLLEIADGVAAADVMLVHGLAGRQRRFAEVLRHRGHRVVRTGEWRAG</sequence>
<feature type="coiled-coil region" evidence="2">
    <location>
        <begin position="102"/>
        <end position="171"/>
    </location>
</feature>
<protein>
    <submittedName>
        <fullName evidence="6">MBL fold metallo-hydrolase</fullName>
    </submittedName>
</protein>
<dbReference type="SUPFAM" id="SSF56281">
    <property type="entry name" value="Metallo-hydrolase/oxidoreductase"/>
    <property type="match status" value="1"/>
</dbReference>
<dbReference type="PANTHER" id="PTHR11203">
    <property type="entry name" value="CLEAVAGE AND POLYADENYLATION SPECIFICITY FACTOR FAMILY MEMBER"/>
    <property type="match status" value="1"/>
</dbReference>
<gene>
    <name evidence="6" type="ORF">ACFPCY_21430</name>
</gene>
<keyword evidence="1" id="KW-0378">Hydrolase</keyword>
<dbReference type="SUPFAM" id="SSF57997">
    <property type="entry name" value="Tropomyosin"/>
    <property type="match status" value="1"/>
</dbReference>
<evidence type="ECO:0000256" key="3">
    <source>
        <dbReference type="SAM" id="MobiDB-lite"/>
    </source>
</evidence>
<dbReference type="Proteomes" id="UP001595872">
    <property type="component" value="Unassembled WGS sequence"/>
</dbReference>
<dbReference type="Gene3D" id="3.40.50.10890">
    <property type="match status" value="1"/>
</dbReference>
<name>A0ABV9U0U4_9ACTN</name>
<dbReference type="EMBL" id="JBHSIT010000006">
    <property type="protein sequence ID" value="MFC4909897.1"/>
    <property type="molecule type" value="Genomic_DNA"/>
</dbReference>
<dbReference type="Pfam" id="PF07521">
    <property type="entry name" value="RMMBL"/>
    <property type="match status" value="1"/>
</dbReference>
<dbReference type="InterPro" id="IPR050698">
    <property type="entry name" value="MBL"/>
</dbReference>
<accession>A0ABV9U0U4</accession>
<evidence type="ECO:0000256" key="1">
    <source>
        <dbReference type="ARBA" id="ARBA00022801"/>
    </source>
</evidence>
<dbReference type="InterPro" id="IPR001279">
    <property type="entry name" value="Metallo-B-lactamas"/>
</dbReference>
<feature type="compositionally biased region" description="Basic and acidic residues" evidence="3">
    <location>
        <begin position="192"/>
        <end position="204"/>
    </location>
</feature>